<evidence type="ECO:0000313" key="2">
    <source>
        <dbReference type="EMBL" id="KNE55288.1"/>
    </source>
</evidence>
<sequence>MTMGDAAVRVAAMSRSSSVIPTSLAFRHRQLATLHTSRSSRPHLCAKAPGAALSPLACTPATAPDLAPSRARAPARTNDRALSCAPRSDPALLPSSPCRRLPLDRCPCSRALVLFTRAR</sequence>
<keyword evidence="3" id="KW-1185">Reference proteome</keyword>
<evidence type="ECO:0000313" key="3">
    <source>
        <dbReference type="Proteomes" id="UP000054350"/>
    </source>
</evidence>
<reference evidence="2 3" key="1">
    <citation type="submission" date="2009-11" db="EMBL/GenBank/DDBJ databases">
        <title>Annotation of Allomyces macrogynus ATCC 38327.</title>
        <authorList>
            <consortium name="The Broad Institute Genome Sequencing Platform"/>
            <person name="Russ C."/>
            <person name="Cuomo C."/>
            <person name="Burger G."/>
            <person name="Gray M.W."/>
            <person name="Holland P.W.H."/>
            <person name="King N."/>
            <person name="Lang F.B.F."/>
            <person name="Roger A.J."/>
            <person name="Ruiz-Trillo I."/>
            <person name="Young S.K."/>
            <person name="Zeng Q."/>
            <person name="Gargeya S."/>
            <person name="Fitzgerald M."/>
            <person name="Haas B."/>
            <person name="Abouelleil A."/>
            <person name="Alvarado L."/>
            <person name="Arachchi H.M."/>
            <person name="Berlin A."/>
            <person name="Chapman S.B."/>
            <person name="Gearin G."/>
            <person name="Goldberg J."/>
            <person name="Griggs A."/>
            <person name="Gujja S."/>
            <person name="Hansen M."/>
            <person name="Heiman D."/>
            <person name="Howarth C."/>
            <person name="Larimer J."/>
            <person name="Lui A."/>
            <person name="MacDonald P.J.P."/>
            <person name="McCowen C."/>
            <person name="Montmayeur A."/>
            <person name="Murphy C."/>
            <person name="Neiman D."/>
            <person name="Pearson M."/>
            <person name="Priest M."/>
            <person name="Roberts A."/>
            <person name="Saif S."/>
            <person name="Shea T."/>
            <person name="Sisk P."/>
            <person name="Stolte C."/>
            <person name="Sykes S."/>
            <person name="Wortman J."/>
            <person name="Nusbaum C."/>
            <person name="Birren B."/>
        </authorList>
    </citation>
    <scope>NUCLEOTIDE SEQUENCE [LARGE SCALE GENOMIC DNA]</scope>
    <source>
        <strain evidence="2 3">ATCC 38327</strain>
    </source>
</reference>
<accession>A0A0L0RY49</accession>
<dbReference type="AlphaFoldDB" id="A0A0L0RY49"/>
<feature type="region of interest" description="Disordered" evidence="1">
    <location>
        <begin position="64"/>
        <end position="89"/>
    </location>
</feature>
<dbReference type="EMBL" id="GG745329">
    <property type="protein sequence ID" value="KNE55289.1"/>
    <property type="molecule type" value="Genomic_DNA"/>
</dbReference>
<name>A0A0L0RY49_ALLM3</name>
<proteinExistence type="predicted"/>
<dbReference type="EMBL" id="GG745329">
    <property type="protein sequence ID" value="KNE55288.1"/>
    <property type="molecule type" value="Genomic_DNA"/>
</dbReference>
<dbReference type="Proteomes" id="UP000054350">
    <property type="component" value="Unassembled WGS sequence"/>
</dbReference>
<protein>
    <submittedName>
        <fullName evidence="2">Uncharacterized protein</fullName>
    </submittedName>
</protein>
<evidence type="ECO:0000256" key="1">
    <source>
        <dbReference type="SAM" id="MobiDB-lite"/>
    </source>
</evidence>
<reference evidence="3" key="2">
    <citation type="submission" date="2009-11" db="EMBL/GenBank/DDBJ databases">
        <title>The Genome Sequence of Allomyces macrogynus strain ATCC 38327.</title>
        <authorList>
            <consortium name="The Broad Institute Genome Sequencing Platform"/>
            <person name="Russ C."/>
            <person name="Cuomo C."/>
            <person name="Shea T."/>
            <person name="Young S.K."/>
            <person name="Zeng Q."/>
            <person name="Koehrsen M."/>
            <person name="Haas B."/>
            <person name="Borodovsky M."/>
            <person name="Guigo R."/>
            <person name="Alvarado L."/>
            <person name="Berlin A."/>
            <person name="Borenstein D."/>
            <person name="Chen Z."/>
            <person name="Engels R."/>
            <person name="Freedman E."/>
            <person name="Gellesch M."/>
            <person name="Goldberg J."/>
            <person name="Griggs A."/>
            <person name="Gujja S."/>
            <person name="Heiman D."/>
            <person name="Hepburn T."/>
            <person name="Howarth C."/>
            <person name="Jen D."/>
            <person name="Larson L."/>
            <person name="Lewis B."/>
            <person name="Mehta T."/>
            <person name="Park D."/>
            <person name="Pearson M."/>
            <person name="Roberts A."/>
            <person name="Saif S."/>
            <person name="Shenoy N."/>
            <person name="Sisk P."/>
            <person name="Stolte C."/>
            <person name="Sykes S."/>
            <person name="Walk T."/>
            <person name="White J."/>
            <person name="Yandava C."/>
            <person name="Burger G."/>
            <person name="Gray M.W."/>
            <person name="Holland P.W.H."/>
            <person name="King N."/>
            <person name="Lang F.B.F."/>
            <person name="Roger A.J."/>
            <person name="Ruiz-Trillo I."/>
            <person name="Lander E."/>
            <person name="Nusbaum C."/>
        </authorList>
    </citation>
    <scope>NUCLEOTIDE SEQUENCE [LARGE SCALE GENOMIC DNA]</scope>
    <source>
        <strain evidence="3">ATCC 38327</strain>
    </source>
</reference>
<dbReference type="VEuPathDB" id="FungiDB:AMAG_17766"/>
<gene>
    <name evidence="2" type="ORF">AMAG_17766</name>
</gene>
<organism evidence="2 3">
    <name type="scientific">Allomyces macrogynus (strain ATCC 38327)</name>
    <name type="common">Allomyces javanicus var. macrogynus</name>
    <dbReference type="NCBI Taxonomy" id="578462"/>
    <lineage>
        <taxon>Eukaryota</taxon>
        <taxon>Fungi</taxon>
        <taxon>Fungi incertae sedis</taxon>
        <taxon>Blastocladiomycota</taxon>
        <taxon>Blastocladiomycetes</taxon>
        <taxon>Blastocladiales</taxon>
        <taxon>Blastocladiaceae</taxon>
        <taxon>Allomyces</taxon>
    </lineage>
</organism>